<dbReference type="Pfam" id="PF08866">
    <property type="entry name" value="DUF1831"/>
    <property type="match status" value="1"/>
</dbReference>
<gene>
    <name evidence="1" type="ORF">Hs30E_09300</name>
</gene>
<dbReference type="EMBL" id="BLLI01000021">
    <property type="protein sequence ID" value="GFH42379.1"/>
    <property type="molecule type" value="Genomic_DNA"/>
</dbReference>
<protein>
    <submittedName>
        <fullName evidence="1">Cysteine desulfurase</fullName>
    </submittedName>
</protein>
<evidence type="ECO:0000313" key="2">
    <source>
        <dbReference type="Proteomes" id="UP000480303"/>
    </source>
</evidence>
<dbReference type="InterPro" id="IPR014965">
    <property type="entry name" value="Amino_acid_metab_prot_put"/>
</dbReference>
<evidence type="ECO:0000313" key="1">
    <source>
        <dbReference type="EMBL" id="GFH42379.1"/>
    </source>
</evidence>
<reference evidence="1 2" key="1">
    <citation type="submission" date="2020-02" db="EMBL/GenBank/DDBJ databases">
        <title>Draft genome sequence of Lactococcus sp. Hs30E4-3.</title>
        <authorList>
            <person name="Noda S."/>
            <person name="Yuki M."/>
            <person name="Ohkuma M."/>
        </authorList>
    </citation>
    <scope>NUCLEOTIDE SEQUENCE [LARGE SCALE GENOMIC DNA]</scope>
    <source>
        <strain evidence="1 2">Hs30E4-3</strain>
    </source>
</reference>
<dbReference type="AlphaFoldDB" id="A0A6A0BAD0"/>
<name>A0A6A0BAD0_9LACT</name>
<dbReference type="Gene3D" id="3.30.1820.10">
    <property type="entry name" value="Lp2179-like"/>
    <property type="match status" value="1"/>
</dbReference>
<organism evidence="1 2">
    <name type="scientific">Pseudolactococcus hodotermopsidis</name>
    <dbReference type="NCBI Taxonomy" id="2709157"/>
    <lineage>
        <taxon>Bacteria</taxon>
        <taxon>Bacillati</taxon>
        <taxon>Bacillota</taxon>
        <taxon>Bacilli</taxon>
        <taxon>Lactobacillales</taxon>
        <taxon>Streptococcaceae</taxon>
        <taxon>Pseudolactococcus</taxon>
    </lineage>
</organism>
<dbReference type="Proteomes" id="UP000480303">
    <property type="component" value="Unassembled WGS sequence"/>
</dbReference>
<dbReference type="InterPro" id="IPR035942">
    <property type="entry name" value="Lp2179-like_sf"/>
</dbReference>
<keyword evidence="2" id="KW-1185">Reference proteome</keyword>
<dbReference type="RefSeq" id="WP_172208389.1">
    <property type="nucleotide sequence ID" value="NZ_BLLI01000021.1"/>
</dbReference>
<dbReference type="SUPFAM" id="SSF160800">
    <property type="entry name" value="Lp2179-like"/>
    <property type="match status" value="1"/>
</dbReference>
<accession>A0A6A0BAD0</accession>
<proteinExistence type="predicted"/>
<comment type="caution">
    <text evidence="1">The sequence shown here is derived from an EMBL/GenBank/DDBJ whole genome shotgun (WGS) entry which is preliminary data.</text>
</comment>
<sequence>MAFVTEKHLDDCRYTYKLSPNIKKYTLVDTTFMKNKIGNYELTRVLEKEPNSGQGPLLKITVNPDLTGFKLSITDKSGLRNINIFKSDDNKMIQEKFYFQLDALVDRDIFVKE</sequence>